<evidence type="ECO:0008006" key="4">
    <source>
        <dbReference type="Google" id="ProtNLM"/>
    </source>
</evidence>
<dbReference type="RefSeq" id="XP_040618971.1">
    <property type="nucleotide sequence ID" value="XM_040758454.1"/>
</dbReference>
<dbReference type="OrthoDB" id="1874341at2759"/>
<keyword evidence="3" id="KW-1185">Reference proteome</keyword>
<dbReference type="Proteomes" id="UP000031575">
    <property type="component" value="Unassembled WGS sequence"/>
</dbReference>
<protein>
    <recommendedName>
        <fullName evidence="4">Cytoskeleton organization protein</fullName>
    </recommendedName>
</protein>
<dbReference type="Pfam" id="PF09797">
    <property type="entry name" value="NatB_MDM20"/>
    <property type="match status" value="2"/>
</dbReference>
<dbReference type="AlphaFoldDB" id="A0A0C2IPK2"/>
<dbReference type="VEuPathDB" id="FungiDB:SPBR_00134"/>
<comment type="caution">
    <text evidence="2">The sequence shown here is derived from an EMBL/GenBank/DDBJ whole genome shotgun (WGS) entry which is preliminary data.</text>
</comment>
<dbReference type="PANTHER" id="PTHR22767">
    <property type="entry name" value="N-TERMINAL ACETYLTRANSFERASE-RELATED"/>
    <property type="match status" value="1"/>
</dbReference>
<dbReference type="EMBL" id="AWTV01000008">
    <property type="protein sequence ID" value="KIH90961.1"/>
    <property type="molecule type" value="Genomic_DNA"/>
</dbReference>
<evidence type="ECO:0000313" key="3">
    <source>
        <dbReference type="Proteomes" id="UP000031575"/>
    </source>
</evidence>
<dbReference type="InterPro" id="IPR019183">
    <property type="entry name" value="NAA25_NatB_aux_su"/>
</dbReference>
<dbReference type="HOGENOM" id="CLU_012285_1_0_1"/>
<accession>A0A0C2IPK2</accession>
<dbReference type="PANTHER" id="PTHR22767:SF3">
    <property type="entry name" value="N-ALPHA-ACETYLTRANSFERASE 25, NATB AUXILIARY SUBUNIT"/>
    <property type="match status" value="1"/>
</dbReference>
<organism evidence="2 3">
    <name type="scientific">Sporothrix brasiliensis 5110</name>
    <dbReference type="NCBI Taxonomy" id="1398154"/>
    <lineage>
        <taxon>Eukaryota</taxon>
        <taxon>Fungi</taxon>
        <taxon>Dikarya</taxon>
        <taxon>Ascomycota</taxon>
        <taxon>Pezizomycotina</taxon>
        <taxon>Sordariomycetes</taxon>
        <taxon>Sordariomycetidae</taxon>
        <taxon>Ophiostomatales</taxon>
        <taxon>Ophiostomataceae</taxon>
        <taxon>Sporothrix</taxon>
    </lineage>
</organism>
<proteinExistence type="inferred from homology"/>
<reference evidence="2 3" key="1">
    <citation type="journal article" date="2014" name="BMC Genomics">
        <title>Comparative genomics of the major fungal agents of human and animal Sporotrichosis: Sporothrix schenckii and Sporothrix brasiliensis.</title>
        <authorList>
            <person name="Teixeira M.M."/>
            <person name="de Almeida L.G."/>
            <person name="Kubitschek-Barreira P."/>
            <person name="Alves F.L."/>
            <person name="Kioshima E.S."/>
            <person name="Abadio A.K."/>
            <person name="Fernandes L."/>
            <person name="Derengowski L.S."/>
            <person name="Ferreira K.S."/>
            <person name="Souza R.C."/>
            <person name="Ruiz J.C."/>
            <person name="de Andrade N.C."/>
            <person name="Paes H.C."/>
            <person name="Nicola A.M."/>
            <person name="Albuquerque P."/>
            <person name="Gerber A.L."/>
            <person name="Martins V.P."/>
            <person name="Peconick L.D."/>
            <person name="Neto A.V."/>
            <person name="Chaucanez C.B."/>
            <person name="Silva P.A."/>
            <person name="Cunha O.L."/>
            <person name="de Oliveira F.F."/>
            <person name="dos Santos T.C."/>
            <person name="Barros A.L."/>
            <person name="Soares M.A."/>
            <person name="de Oliveira L.M."/>
            <person name="Marini M.M."/>
            <person name="Villalobos-Duno H."/>
            <person name="Cunha M.M."/>
            <person name="de Hoog S."/>
            <person name="da Silveira J.F."/>
            <person name="Henrissat B."/>
            <person name="Nino-Vega G.A."/>
            <person name="Cisalpino P.S."/>
            <person name="Mora-Montes H.M."/>
            <person name="Almeida S.R."/>
            <person name="Stajich J.E."/>
            <person name="Lopes-Bezerra L.M."/>
            <person name="Vasconcelos A.T."/>
            <person name="Felipe M.S."/>
        </authorList>
    </citation>
    <scope>NUCLEOTIDE SEQUENCE [LARGE SCALE GENOMIC DNA]</scope>
    <source>
        <strain evidence="2 3">5110</strain>
    </source>
</reference>
<evidence type="ECO:0000256" key="1">
    <source>
        <dbReference type="ARBA" id="ARBA00006298"/>
    </source>
</evidence>
<sequence length="1033" mass="112151">MEQHTRQRPRLKNGVDMQLQAAFAEQNWTTVIRLADKRHKASKDPYYEVVKVCAETQVDGVVDKAAAAVLVDNWVRSGAVPKDLESIELLEWACDSDGDMSDYSTTFGVLHARWVKANPRNVAAATASLRACLQAWDLANAQQIATILDKSSHTHDRRYMFWGILLTHLLAGDAAQAESKRKIYGMLAQKQLEKAAEPAEAAASTAEITDNKNKVGEADRSLHTEEEFLLYLRVVAAHGTADNYTQRALHKTAGAAAQLLAAGRKQLFDEVLEQLETLKRWDSVFDLCRQALSMSTGKNNDQPSTVACDVRVWNSFIAAAQKSDNPEAAFDTVQSLLARFITAKSPKLPQMYTKNVGLALLQTTFGLPPALLPEPATGQSSLQVEQLLTFIEANLDKVSLFDDIRLFTERLSFAQAQDLINRLTDTTPSTTLRKVLVFKLRYLLATCPETRCPRSVLYNQTEADADAALLRGDGGLRLFELACKVCRNAAPASYGCTHCLHELAIGSLQLHRTLSDDADFIAAVPKMDKDPRIDLALVAGSSLLRLAGDVGADKGVDTSSLLQAALVLDAQQRQTPDDIPLRLLLIRVFLRLGCGSHAHQLWQPLGVKRSILDALGPLFYDRLSTVAPGLFTGSSTPKKPLLMDPLRQYFSTVLRHPSAVRIWDAFAAGSYSSILDMAAYHGQLQHSCTRVMTVVEERRAARALGGRLDDGLLEDLASDLARDDTPLHNSTDHGALPNLESSFAAPLAEKVSLGPGLSDVRMQLSLLAERYLEVISFKPAKEYKPAKAAEAAARDKAYLLESLARIQFSLDDLLHASAQPAAHLTASEWSYYTAVSVLVSFAAFSLGNTTGDATATAPPIFSLLTQSLMTSVDLLRKSALPPSSSSPTTSALLRTFTDIHSLGMLRETAVAVKYTGAFLGAFHDKENARDRTGKSGLGKEALAGAAAFKTLSAGLLADIKTHVKACKDTLGAPGWLDRLSETVSKPGEGDGQNELAKAVVVAVGGSAAVEDWAGHLLDGWRETIRGWGHVQLD</sequence>
<comment type="similarity">
    <text evidence="1">Belongs to the MDM20/NAA25 family.</text>
</comment>
<evidence type="ECO:0000313" key="2">
    <source>
        <dbReference type="EMBL" id="KIH90961.1"/>
    </source>
</evidence>
<dbReference type="GO" id="GO:0031416">
    <property type="term" value="C:NatB complex"/>
    <property type="evidence" value="ECO:0007669"/>
    <property type="project" value="TreeGrafter"/>
</dbReference>
<gene>
    <name evidence="2" type="ORF">SPBR_00134</name>
</gene>
<name>A0A0C2IPK2_9PEZI</name>
<dbReference type="GeneID" id="63673375"/>